<protein>
    <submittedName>
        <fullName evidence="1">Uncharacterized protein</fullName>
    </submittedName>
</protein>
<sequence length="47" mass="5468">MQIPQRYRKAHSGNCAFWQPVLGRANTLVNFDEEKSSSIYINIITRN</sequence>
<proteinExistence type="predicted"/>
<evidence type="ECO:0000313" key="1">
    <source>
        <dbReference type="EMBL" id="XCH42285.1"/>
    </source>
</evidence>
<accession>A0AAU8GMP1</accession>
<dbReference type="EMBL" id="PP810246">
    <property type="protein sequence ID" value="XCH42285.1"/>
    <property type="molecule type" value="Genomic_DNA"/>
</dbReference>
<reference evidence="1" key="1">
    <citation type="submission" date="2024-05" db="EMBL/GenBank/DDBJ databases">
        <title>This phage originates from the Bacteriophage catalogue of the Bacteriophage Competence Centre, Department of Microbiology und Biotechnology, Max Rubner-Institut, Kiel, Germany.</title>
        <authorList>
            <person name="Sprotte S."/>
            <person name="Brinks E."/>
        </authorList>
    </citation>
    <scope>NUCLEOTIDE SEQUENCE</scope>
</reference>
<name>A0AAU8GMP1_9CAUD</name>
<organism evidence="1">
    <name type="scientific">Salmonella phage PMBT31</name>
    <dbReference type="NCBI Taxonomy" id="3153514"/>
    <lineage>
        <taxon>Viruses</taxon>
        <taxon>Duplodnaviria</taxon>
        <taxon>Heunggongvirae</taxon>
        <taxon>Uroviricota</taxon>
        <taxon>Caudoviricetes</taxon>
    </lineage>
</organism>